<evidence type="ECO:0000313" key="2">
    <source>
        <dbReference type="EMBL" id="MEQ2203109.1"/>
    </source>
</evidence>
<keyword evidence="1" id="KW-1133">Transmembrane helix</keyword>
<keyword evidence="1" id="KW-0472">Membrane</keyword>
<dbReference type="Proteomes" id="UP001434883">
    <property type="component" value="Unassembled WGS sequence"/>
</dbReference>
<sequence>MAPVLRCGLMLSLFQRCLQWLAVFCCSGFPFLFLVPPLSLFAMSERSKHMSALRHPFVRLTVSSSVMLALRGDRPLLGGVQCHSTSWAAMTGVPLEAICEAASWTAPSTFARFYKVNVATLYPLQGILEQLPSASR</sequence>
<organism evidence="2 3">
    <name type="scientific">Xenoophorus captivus</name>
    <dbReference type="NCBI Taxonomy" id="1517983"/>
    <lineage>
        <taxon>Eukaryota</taxon>
        <taxon>Metazoa</taxon>
        <taxon>Chordata</taxon>
        <taxon>Craniata</taxon>
        <taxon>Vertebrata</taxon>
        <taxon>Euteleostomi</taxon>
        <taxon>Actinopterygii</taxon>
        <taxon>Neopterygii</taxon>
        <taxon>Teleostei</taxon>
        <taxon>Neoteleostei</taxon>
        <taxon>Acanthomorphata</taxon>
        <taxon>Ovalentaria</taxon>
        <taxon>Atherinomorphae</taxon>
        <taxon>Cyprinodontiformes</taxon>
        <taxon>Goodeidae</taxon>
        <taxon>Xenoophorus</taxon>
    </lineage>
</organism>
<gene>
    <name evidence="2" type="ORF">XENOCAPTIV_024810</name>
</gene>
<accession>A0ABV0R4P7</accession>
<evidence type="ECO:0008006" key="4">
    <source>
        <dbReference type="Google" id="ProtNLM"/>
    </source>
</evidence>
<comment type="caution">
    <text evidence="2">The sequence shown here is derived from an EMBL/GenBank/DDBJ whole genome shotgun (WGS) entry which is preliminary data.</text>
</comment>
<keyword evidence="1" id="KW-0812">Transmembrane</keyword>
<evidence type="ECO:0000256" key="1">
    <source>
        <dbReference type="SAM" id="Phobius"/>
    </source>
</evidence>
<reference evidence="2 3" key="1">
    <citation type="submission" date="2021-06" db="EMBL/GenBank/DDBJ databases">
        <authorList>
            <person name="Palmer J.M."/>
        </authorList>
    </citation>
    <scope>NUCLEOTIDE SEQUENCE [LARGE SCALE GENOMIC DNA]</scope>
    <source>
        <strain evidence="2 3">XC_2019</strain>
        <tissue evidence="2">Muscle</tissue>
    </source>
</reference>
<protein>
    <recommendedName>
        <fullName evidence="4">Secreted protein</fullName>
    </recommendedName>
</protein>
<keyword evidence="3" id="KW-1185">Reference proteome</keyword>
<evidence type="ECO:0000313" key="3">
    <source>
        <dbReference type="Proteomes" id="UP001434883"/>
    </source>
</evidence>
<name>A0ABV0R4P7_9TELE</name>
<dbReference type="EMBL" id="JAHRIN010034196">
    <property type="protein sequence ID" value="MEQ2203109.1"/>
    <property type="molecule type" value="Genomic_DNA"/>
</dbReference>
<proteinExistence type="predicted"/>
<feature type="transmembrane region" description="Helical" evidence="1">
    <location>
        <begin position="20"/>
        <end position="43"/>
    </location>
</feature>